<reference evidence="2 3" key="1">
    <citation type="submission" date="2024-05" db="EMBL/GenBank/DDBJ databases">
        <title>Genome sequencing and assembly of Indian major carp, Cirrhinus mrigala (Hamilton, 1822).</title>
        <authorList>
            <person name="Mohindra V."/>
            <person name="Chowdhury L.M."/>
            <person name="Lal K."/>
            <person name="Jena J.K."/>
        </authorList>
    </citation>
    <scope>NUCLEOTIDE SEQUENCE [LARGE SCALE GENOMIC DNA]</scope>
    <source>
        <strain evidence="2">CM1030</strain>
        <tissue evidence="2">Blood</tissue>
    </source>
</reference>
<gene>
    <name evidence="2" type="ORF">M9458_014123</name>
</gene>
<dbReference type="SUPFAM" id="SSF52540">
    <property type="entry name" value="P-loop containing nucleoside triphosphate hydrolases"/>
    <property type="match status" value="1"/>
</dbReference>
<feature type="non-terminal residue" evidence="2">
    <location>
        <position position="66"/>
    </location>
</feature>
<dbReference type="Pfam" id="PF00009">
    <property type="entry name" value="GTP_EFTU"/>
    <property type="match status" value="1"/>
</dbReference>
<proteinExistence type="predicted"/>
<protein>
    <recommendedName>
        <fullName evidence="1">Tr-type G domain-containing protein</fullName>
    </recommendedName>
</protein>
<evidence type="ECO:0000313" key="3">
    <source>
        <dbReference type="Proteomes" id="UP001529510"/>
    </source>
</evidence>
<dbReference type="PANTHER" id="PTHR43721">
    <property type="entry name" value="ELONGATION FACTOR TU-RELATED"/>
    <property type="match status" value="1"/>
</dbReference>
<name>A0ABD0R083_CIRMR</name>
<dbReference type="AlphaFoldDB" id="A0ABD0R083"/>
<evidence type="ECO:0000313" key="2">
    <source>
        <dbReference type="EMBL" id="KAL0191425.1"/>
    </source>
</evidence>
<evidence type="ECO:0000259" key="1">
    <source>
        <dbReference type="Pfam" id="PF00009"/>
    </source>
</evidence>
<organism evidence="2 3">
    <name type="scientific">Cirrhinus mrigala</name>
    <name type="common">Mrigala</name>
    <dbReference type="NCBI Taxonomy" id="683832"/>
    <lineage>
        <taxon>Eukaryota</taxon>
        <taxon>Metazoa</taxon>
        <taxon>Chordata</taxon>
        <taxon>Craniata</taxon>
        <taxon>Vertebrata</taxon>
        <taxon>Euteleostomi</taxon>
        <taxon>Actinopterygii</taxon>
        <taxon>Neopterygii</taxon>
        <taxon>Teleostei</taxon>
        <taxon>Ostariophysi</taxon>
        <taxon>Cypriniformes</taxon>
        <taxon>Cyprinidae</taxon>
        <taxon>Labeoninae</taxon>
        <taxon>Labeonini</taxon>
        <taxon>Cirrhinus</taxon>
    </lineage>
</organism>
<dbReference type="EMBL" id="JAMKFB020000006">
    <property type="protein sequence ID" value="KAL0191425.1"/>
    <property type="molecule type" value="Genomic_DNA"/>
</dbReference>
<dbReference type="InterPro" id="IPR027417">
    <property type="entry name" value="P-loop_NTPase"/>
</dbReference>
<keyword evidence="3" id="KW-1185">Reference proteome</keyword>
<dbReference type="Proteomes" id="UP001529510">
    <property type="component" value="Unassembled WGS sequence"/>
</dbReference>
<dbReference type="InterPro" id="IPR000795">
    <property type="entry name" value="T_Tr_GTP-bd_dom"/>
</dbReference>
<comment type="caution">
    <text evidence="2">The sequence shown here is derived from an EMBL/GenBank/DDBJ whole genome shotgun (WGS) entry which is preliminary data.</text>
</comment>
<sequence>IIDLMMLVVDVVKGMQTQTAECLLIGQLTCSRMIVILNKTDLLPTDKRQSAIDKMTKRMHKTLENT</sequence>
<accession>A0ABD0R083</accession>
<feature type="non-terminal residue" evidence="2">
    <location>
        <position position="1"/>
    </location>
</feature>
<dbReference type="InterPro" id="IPR050055">
    <property type="entry name" value="EF-Tu_GTPase"/>
</dbReference>
<dbReference type="PANTHER" id="PTHR43721:SF11">
    <property type="entry name" value="SELENOCYSTEINE-SPECIFIC ELONGATION FACTOR"/>
    <property type="match status" value="1"/>
</dbReference>
<dbReference type="Gene3D" id="3.40.50.300">
    <property type="entry name" value="P-loop containing nucleotide triphosphate hydrolases"/>
    <property type="match status" value="1"/>
</dbReference>
<feature type="domain" description="Tr-type G" evidence="1">
    <location>
        <begin position="2"/>
        <end position="59"/>
    </location>
</feature>